<name>E4TNV3_MARTH</name>
<evidence type="ECO:0000256" key="1">
    <source>
        <dbReference type="SAM" id="Phobius"/>
    </source>
</evidence>
<evidence type="ECO:0000313" key="3">
    <source>
        <dbReference type="Proteomes" id="UP000008720"/>
    </source>
</evidence>
<proteinExistence type="predicted"/>
<dbReference type="AlphaFoldDB" id="E4TNV3"/>
<feature type="transmembrane region" description="Helical" evidence="1">
    <location>
        <begin position="50"/>
        <end position="77"/>
    </location>
</feature>
<keyword evidence="3" id="KW-1185">Reference proteome</keyword>
<keyword evidence="1" id="KW-0812">Transmembrane</keyword>
<reference evidence="2 3" key="1">
    <citation type="journal article" date="2011" name="Stand. Genomic Sci.">
        <title>Complete genome sequence of Marivirga tractuosa type strain (H-43).</title>
        <authorList>
            <person name="Pagani I."/>
            <person name="Chertkov O."/>
            <person name="Lapidus A."/>
            <person name="Lucas S."/>
            <person name="Del Rio T.G."/>
            <person name="Tice H."/>
            <person name="Copeland A."/>
            <person name="Cheng J.F."/>
            <person name="Nolan M."/>
            <person name="Saunders E."/>
            <person name="Pitluck S."/>
            <person name="Held B."/>
            <person name="Goodwin L."/>
            <person name="Liolios K."/>
            <person name="Ovchinikova G."/>
            <person name="Ivanova N."/>
            <person name="Mavromatis K."/>
            <person name="Pati A."/>
            <person name="Chen A."/>
            <person name="Palaniappan K."/>
            <person name="Land M."/>
            <person name="Hauser L."/>
            <person name="Jeffries C.D."/>
            <person name="Detter J.C."/>
            <person name="Han C."/>
            <person name="Tapia R."/>
            <person name="Ngatchou-Djao O.D."/>
            <person name="Rohde M."/>
            <person name="Goker M."/>
            <person name="Spring S."/>
            <person name="Sikorski J."/>
            <person name="Woyke T."/>
            <person name="Bristow J."/>
            <person name="Eisen J.A."/>
            <person name="Markowitz V."/>
            <person name="Hugenholtz P."/>
            <person name="Klenk H.P."/>
            <person name="Kyrpides N.C."/>
        </authorList>
    </citation>
    <scope>NUCLEOTIDE SEQUENCE [LARGE SCALE GENOMIC DNA]</scope>
    <source>
        <strain evidence="3">ATCC 23168 / DSM 4126 / NBRC 15989 / NCIMB 1408 / VKM B-1430 / H-43</strain>
    </source>
</reference>
<organism evidence="2 3">
    <name type="scientific">Marivirga tractuosa (strain ATCC 23168 / DSM 4126 / NBRC 15989 / NCIMB 1408 / VKM B-1430 / H-43)</name>
    <name type="common">Microscilla tractuosa</name>
    <name type="synonym">Flexibacter tractuosus</name>
    <dbReference type="NCBI Taxonomy" id="643867"/>
    <lineage>
        <taxon>Bacteria</taxon>
        <taxon>Pseudomonadati</taxon>
        <taxon>Bacteroidota</taxon>
        <taxon>Cytophagia</taxon>
        <taxon>Cytophagales</taxon>
        <taxon>Marivirgaceae</taxon>
        <taxon>Marivirga</taxon>
    </lineage>
</organism>
<dbReference type="EMBL" id="CP002349">
    <property type="protein sequence ID" value="ADR22517.1"/>
    <property type="molecule type" value="Genomic_DNA"/>
</dbReference>
<dbReference type="KEGG" id="mtt:Ftrac_2539"/>
<keyword evidence="1" id="KW-0472">Membrane</keyword>
<protein>
    <submittedName>
        <fullName evidence="2">ABC transporter permease protein</fullName>
    </submittedName>
</protein>
<dbReference type="HOGENOM" id="CLU_1925073_0_0_10"/>
<evidence type="ECO:0000313" key="2">
    <source>
        <dbReference type="EMBL" id="ADR22517.1"/>
    </source>
</evidence>
<keyword evidence="1" id="KW-1133">Transmembrane helix</keyword>
<feature type="transmembrane region" description="Helical" evidence="1">
    <location>
        <begin position="97"/>
        <end position="119"/>
    </location>
</feature>
<dbReference type="STRING" id="643867.Ftrac_2539"/>
<sequence length="131" mass="14991">MILYCSQRDLGNPLSFFLKTLETITIAKSFTFQEFQLFLGMKFIKFLSKIGYAATTSFGFAALITGFISVTSLIIRFKSIQSFSEAMEINHSIFRIYVGPLSMFVFFVVLITYSIFAVLGKRKLIEKQMPF</sequence>
<accession>E4TNV3</accession>
<dbReference type="Proteomes" id="UP000008720">
    <property type="component" value="Chromosome"/>
</dbReference>
<gene>
    <name evidence="2" type="ordered locus">Ftrac_2539</name>
</gene>